<name>A0A921ZRH0_MANSE</name>
<evidence type="ECO:0000256" key="3">
    <source>
        <dbReference type="ARBA" id="ARBA00022692"/>
    </source>
</evidence>
<dbReference type="SUPFAM" id="SSF103473">
    <property type="entry name" value="MFS general substrate transporter"/>
    <property type="match status" value="1"/>
</dbReference>
<dbReference type="Pfam" id="PF07690">
    <property type="entry name" value="MFS_1"/>
    <property type="match status" value="1"/>
</dbReference>
<evidence type="ECO:0000256" key="5">
    <source>
        <dbReference type="ARBA" id="ARBA00023136"/>
    </source>
</evidence>
<feature type="transmembrane region" description="Helical" evidence="6">
    <location>
        <begin position="124"/>
        <end position="141"/>
    </location>
</feature>
<feature type="transmembrane region" description="Helical" evidence="6">
    <location>
        <begin position="351"/>
        <end position="370"/>
    </location>
</feature>
<feature type="transmembrane region" description="Helical" evidence="6">
    <location>
        <begin position="196"/>
        <end position="215"/>
    </location>
</feature>
<dbReference type="Proteomes" id="UP000791440">
    <property type="component" value="Unassembled WGS sequence"/>
</dbReference>
<evidence type="ECO:0000259" key="7">
    <source>
        <dbReference type="PROSITE" id="PS50850"/>
    </source>
</evidence>
<feature type="transmembrane region" description="Helical" evidence="6">
    <location>
        <begin position="67"/>
        <end position="86"/>
    </location>
</feature>
<keyword evidence="4 6" id="KW-1133">Transmembrane helix</keyword>
<keyword evidence="9" id="KW-1185">Reference proteome</keyword>
<feature type="transmembrane region" description="Helical" evidence="6">
    <location>
        <begin position="438"/>
        <end position="462"/>
    </location>
</feature>
<evidence type="ECO:0000313" key="9">
    <source>
        <dbReference type="Proteomes" id="UP000791440"/>
    </source>
</evidence>
<reference evidence="8" key="2">
    <citation type="submission" date="2020-12" db="EMBL/GenBank/DDBJ databases">
        <authorList>
            <person name="Kanost M."/>
        </authorList>
    </citation>
    <scope>NUCLEOTIDE SEQUENCE</scope>
</reference>
<keyword evidence="2" id="KW-0813">Transport</keyword>
<keyword evidence="3 6" id="KW-0812">Transmembrane</keyword>
<evidence type="ECO:0000256" key="6">
    <source>
        <dbReference type="SAM" id="Phobius"/>
    </source>
</evidence>
<comment type="caution">
    <text evidence="8">The sequence shown here is derived from an EMBL/GenBank/DDBJ whole genome shotgun (WGS) entry which is preliminary data.</text>
</comment>
<dbReference type="PANTHER" id="PTHR23511">
    <property type="entry name" value="SYNAPTIC VESICLE GLYCOPROTEIN 2"/>
    <property type="match status" value="1"/>
</dbReference>
<feature type="transmembrane region" description="Helical" evidence="6">
    <location>
        <begin position="407"/>
        <end position="431"/>
    </location>
</feature>
<dbReference type="InterPro" id="IPR011701">
    <property type="entry name" value="MFS"/>
</dbReference>
<evidence type="ECO:0000256" key="2">
    <source>
        <dbReference type="ARBA" id="ARBA00022448"/>
    </source>
</evidence>
<feature type="transmembrane region" description="Helical" evidence="6">
    <location>
        <begin position="153"/>
        <end position="176"/>
    </location>
</feature>
<dbReference type="PANTHER" id="PTHR23511:SF35">
    <property type="entry name" value="MAJOR FACILITATOR SUPERFAMILY (MFS) PROFILE DOMAIN-CONTAINING PROTEIN"/>
    <property type="match status" value="1"/>
</dbReference>
<organism evidence="8 9">
    <name type="scientific">Manduca sexta</name>
    <name type="common">Tobacco hawkmoth</name>
    <name type="synonym">Tobacco hornworm</name>
    <dbReference type="NCBI Taxonomy" id="7130"/>
    <lineage>
        <taxon>Eukaryota</taxon>
        <taxon>Metazoa</taxon>
        <taxon>Ecdysozoa</taxon>
        <taxon>Arthropoda</taxon>
        <taxon>Hexapoda</taxon>
        <taxon>Insecta</taxon>
        <taxon>Pterygota</taxon>
        <taxon>Neoptera</taxon>
        <taxon>Endopterygota</taxon>
        <taxon>Lepidoptera</taxon>
        <taxon>Glossata</taxon>
        <taxon>Ditrysia</taxon>
        <taxon>Bombycoidea</taxon>
        <taxon>Sphingidae</taxon>
        <taxon>Sphinginae</taxon>
        <taxon>Sphingini</taxon>
        <taxon>Manduca</taxon>
    </lineage>
</organism>
<feature type="domain" description="Major facilitator superfamily (MFS) profile" evidence="7">
    <location>
        <begin position="22"/>
        <end position="492"/>
    </location>
</feature>
<dbReference type="InterPro" id="IPR020846">
    <property type="entry name" value="MFS_dom"/>
</dbReference>
<dbReference type="AlphaFoldDB" id="A0A921ZRH0"/>
<evidence type="ECO:0000256" key="1">
    <source>
        <dbReference type="ARBA" id="ARBA00004141"/>
    </source>
</evidence>
<keyword evidence="5 6" id="KW-0472">Membrane</keyword>
<dbReference type="EMBL" id="JH668832">
    <property type="protein sequence ID" value="KAG6462310.1"/>
    <property type="molecule type" value="Genomic_DNA"/>
</dbReference>
<feature type="transmembrane region" description="Helical" evidence="6">
    <location>
        <begin position="98"/>
        <end position="118"/>
    </location>
</feature>
<dbReference type="PROSITE" id="PS50850">
    <property type="entry name" value="MFS"/>
    <property type="match status" value="1"/>
</dbReference>
<proteinExistence type="predicted"/>
<comment type="subcellular location">
    <subcellularLocation>
        <location evidence="1">Membrane</location>
        <topology evidence="1">Multi-pass membrane protein</topology>
    </subcellularLocation>
</comment>
<gene>
    <name evidence="8" type="ORF">O3G_MSEX013179</name>
</gene>
<feature type="transmembrane region" description="Helical" evidence="6">
    <location>
        <begin position="27"/>
        <end position="55"/>
    </location>
</feature>
<feature type="transmembrane region" description="Helical" evidence="6">
    <location>
        <begin position="281"/>
        <end position="304"/>
    </location>
</feature>
<feature type="transmembrane region" description="Helical" evidence="6">
    <location>
        <begin position="382"/>
        <end position="401"/>
    </location>
</feature>
<dbReference type="Gene3D" id="1.20.1250.20">
    <property type="entry name" value="MFS general substrate transporter like domains"/>
    <property type="match status" value="1"/>
</dbReference>
<feature type="transmembrane region" description="Helical" evidence="6">
    <location>
        <begin position="468"/>
        <end position="487"/>
    </location>
</feature>
<protein>
    <recommendedName>
        <fullName evidence="7">Major facilitator superfamily (MFS) profile domain-containing protein</fullName>
    </recommendedName>
</protein>
<evidence type="ECO:0000313" key="8">
    <source>
        <dbReference type="EMBL" id="KAG6462310.1"/>
    </source>
</evidence>
<accession>A0A921ZRH0</accession>
<dbReference type="GO" id="GO:0022857">
    <property type="term" value="F:transmembrane transporter activity"/>
    <property type="evidence" value="ECO:0007669"/>
    <property type="project" value="InterPro"/>
</dbReference>
<evidence type="ECO:0000256" key="4">
    <source>
        <dbReference type="ARBA" id="ARBA00022989"/>
    </source>
</evidence>
<dbReference type="GO" id="GO:0016020">
    <property type="term" value="C:membrane"/>
    <property type="evidence" value="ECO:0007669"/>
    <property type="project" value="UniProtKB-SubCell"/>
</dbReference>
<dbReference type="InterPro" id="IPR036259">
    <property type="entry name" value="MFS_trans_sf"/>
</dbReference>
<sequence>MSSDHKKDEGVPIEEAIDKAGFGLYSYLLICLTGLGIISFVCITFGSTIIIPASACELETTTAQQGMLAAAPVVGSVIGTLVWGYLADTRGRKNMLMYSLLGGATINSIASISVNWIMLMLLQFVAAIFSSGLYSMFMSLASESVPMAKRNLVVLLISSIFLLAQGVMAVLAIPVVPLRFSHHLPALGIYWNSWRTLVIVYSLPSIVSAIWLIFMQESPKFIYTMGDREKALQHLTAIYKVNKMKARAEYPVQSLLLDSTEKNEEKSSAKDQIVPLFKMPLLKYTIIMILLFAFQQIGSFLVWLPTILNQFITNIETGEGTNLTVCGVLRLGIENPIEPDPDAVPCAINETALLMLLAVGVMKSVVNSLLSLIVNKVGRRNLVMMISALCGICGILVNLVPNAYGSIVLFGIFSVGIIVLGFYTAIIVALFPTHLRALAIALPLTCGRLAVFAGIQILNVLLTINCDVGFYVFATIYASSAIVASFLPDDRKLVPTVAPSEDKELTQKEEMPQRSMTEL</sequence>
<reference evidence="8" key="1">
    <citation type="journal article" date="2016" name="Insect Biochem. Mol. Biol.">
        <title>Multifaceted biological insights from a draft genome sequence of the tobacco hornworm moth, Manduca sexta.</title>
        <authorList>
            <person name="Kanost M.R."/>
            <person name="Arrese E.L."/>
            <person name="Cao X."/>
            <person name="Chen Y.R."/>
            <person name="Chellapilla S."/>
            <person name="Goldsmith M.R."/>
            <person name="Grosse-Wilde E."/>
            <person name="Heckel D.G."/>
            <person name="Herndon N."/>
            <person name="Jiang H."/>
            <person name="Papanicolaou A."/>
            <person name="Qu J."/>
            <person name="Soulages J.L."/>
            <person name="Vogel H."/>
            <person name="Walters J."/>
            <person name="Waterhouse R.M."/>
            <person name="Ahn S.J."/>
            <person name="Almeida F.C."/>
            <person name="An C."/>
            <person name="Aqrawi P."/>
            <person name="Bretschneider A."/>
            <person name="Bryant W.B."/>
            <person name="Bucks S."/>
            <person name="Chao H."/>
            <person name="Chevignon G."/>
            <person name="Christen J.M."/>
            <person name="Clarke D.F."/>
            <person name="Dittmer N.T."/>
            <person name="Ferguson L.C.F."/>
            <person name="Garavelou S."/>
            <person name="Gordon K.H.J."/>
            <person name="Gunaratna R.T."/>
            <person name="Han Y."/>
            <person name="Hauser F."/>
            <person name="He Y."/>
            <person name="Heidel-Fischer H."/>
            <person name="Hirsh A."/>
            <person name="Hu Y."/>
            <person name="Jiang H."/>
            <person name="Kalra D."/>
            <person name="Klinner C."/>
            <person name="Konig C."/>
            <person name="Kovar C."/>
            <person name="Kroll A.R."/>
            <person name="Kuwar S.S."/>
            <person name="Lee S.L."/>
            <person name="Lehman R."/>
            <person name="Li K."/>
            <person name="Li Z."/>
            <person name="Liang H."/>
            <person name="Lovelace S."/>
            <person name="Lu Z."/>
            <person name="Mansfield J.H."/>
            <person name="McCulloch K.J."/>
            <person name="Mathew T."/>
            <person name="Morton B."/>
            <person name="Muzny D.M."/>
            <person name="Neunemann D."/>
            <person name="Ongeri F."/>
            <person name="Pauchet Y."/>
            <person name="Pu L.L."/>
            <person name="Pyrousis I."/>
            <person name="Rao X.J."/>
            <person name="Redding A."/>
            <person name="Roesel C."/>
            <person name="Sanchez-Gracia A."/>
            <person name="Schaack S."/>
            <person name="Shukla A."/>
            <person name="Tetreau G."/>
            <person name="Wang Y."/>
            <person name="Xiong G.H."/>
            <person name="Traut W."/>
            <person name="Walsh T.K."/>
            <person name="Worley K.C."/>
            <person name="Wu D."/>
            <person name="Wu W."/>
            <person name="Wu Y.Q."/>
            <person name="Zhang X."/>
            <person name="Zou Z."/>
            <person name="Zucker H."/>
            <person name="Briscoe A.D."/>
            <person name="Burmester T."/>
            <person name="Clem R.J."/>
            <person name="Feyereisen R."/>
            <person name="Grimmelikhuijzen C.J.P."/>
            <person name="Hamodrakas S.J."/>
            <person name="Hansson B.S."/>
            <person name="Huguet E."/>
            <person name="Jermiin L.S."/>
            <person name="Lan Q."/>
            <person name="Lehman H.K."/>
            <person name="Lorenzen M."/>
            <person name="Merzendorfer H."/>
            <person name="Michalopoulos I."/>
            <person name="Morton D.B."/>
            <person name="Muthukrishnan S."/>
            <person name="Oakeshott J.G."/>
            <person name="Palmer W."/>
            <person name="Park Y."/>
            <person name="Passarelli A.L."/>
            <person name="Rozas J."/>
            <person name="Schwartz L.M."/>
            <person name="Smith W."/>
            <person name="Southgate A."/>
            <person name="Vilcinskas A."/>
            <person name="Vogt R."/>
            <person name="Wang P."/>
            <person name="Werren J."/>
            <person name="Yu X.Q."/>
            <person name="Zhou J.J."/>
            <person name="Brown S.J."/>
            <person name="Scherer S.E."/>
            <person name="Richards S."/>
            <person name="Blissard G.W."/>
        </authorList>
    </citation>
    <scope>NUCLEOTIDE SEQUENCE</scope>
</reference>